<keyword evidence="5" id="KW-0049">Antioxidant</keyword>
<comment type="catalytic activity">
    <reaction evidence="12">
        <text>a hydroperoxide + [thioredoxin]-dithiol = an alcohol + [thioredoxin]-disulfide + H2O</text>
        <dbReference type="Rhea" id="RHEA:62620"/>
        <dbReference type="Rhea" id="RHEA-COMP:10698"/>
        <dbReference type="Rhea" id="RHEA-COMP:10700"/>
        <dbReference type="ChEBI" id="CHEBI:15377"/>
        <dbReference type="ChEBI" id="CHEBI:29950"/>
        <dbReference type="ChEBI" id="CHEBI:30879"/>
        <dbReference type="ChEBI" id="CHEBI:35924"/>
        <dbReference type="ChEBI" id="CHEBI:50058"/>
        <dbReference type="EC" id="1.11.1.24"/>
    </reaction>
</comment>
<dbReference type="Pfam" id="PF00578">
    <property type="entry name" value="AhpC-TSA"/>
    <property type="match status" value="1"/>
</dbReference>
<evidence type="ECO:0000256" key="2">
    <source>
        <dbReference type="ARBA" id="ARBA00011245"/>
    </source>
</evidence>
<evidence type="ECO:0000256" key="8">
    <source>
        <dbReference type="ARBA" id="ARBA00023284"/>
    </source>
</evidence>
<evidence type="ECO:0000256" key="3">
    <source>
        <dbReference type="ARBA" id="ARBA00013017"/>
    </source>
</evidence>
<dbReference type="InterPro" id="IPR013766">
    <property type="entry name" value="Thioredoxin_domain"/>
</dbReference>
<gene>
    <name evidence="15" type="ORF">AUC31_05080</name>
</gene>
<proteinExistence type="inferred from homology"/>
<evidence type="ECO:0000256" key="11">
    <source>
        <dbReference type="ARBA" id="ARBA00041373"/>
    </source>
</evidence>
<evidence type="ECO:0000256" key="1">
    <source>
        <dbReference type="ARBA" id="ARBA00003330"/>
    </source>
</evidence>
<evidence type="ECO:0000313" key="15">
    <source>
        <dbReference type="EMBL" id="ALS74631.1"/>
    </source>
</evidence>
<dbReference type="EC" id="1.11.1.24" evidence="3"/>
<dbReference type="GO" id="GO:0005737">
    <property type="term" value="C:cytoplasm"/>
    <property type="evidence" value="ECO:0007669"/>
    <property type="project" value="TreeGrafter"/>
</dbReference>
<dbReference type="GO" id="GO:0034599">
    <property type="term" value="P:cellular response to oxidative stress"/>
    <property type="evidence" value="ECO:0007669"/>
    <property type="project" value="TreeGrafter"/>
</dbReference>
<dbReference type="GO" id="GO:0045454">
    <property type="term" value="P:cell redox homeostasis"/>
    <property type="evidence" value="ECO:0007669"/>
    <property type="project" value="TreeGrafter"/>
</dbReference>
<dbReference type="InterPro" id="IPR024706">
    <property type="entry name" value="Peroxiredoxin_AhpC-typ"/>
</dbReference>
<dbReference type="GO" id="GO:0008379">
    <property type="term" value="F:thioredoxin peroxidase activity"/>
    <property type="evidence" value="ECO:0007669"/>
    <property type="project" value="TreeGrafter"/>
</dbReference>
<evidence type="ECO:0000256" key="10">
    <source>
        <dbReference type="ARBA" id="ARBA00038489"/>
    </source>
</evidence>
<comment type="subunit">
    <text evidence="2">Monomer.</text>
</comment>
<name>A0A0U2P9T1_9BACL</name>
<keyword evidence="16" id="KW-1185">Reference proteome</keyword>
<evidence type="ECO:0000256" key="12">
    <source>
        <dbReference type="ARBA" id="ARBA00049091"/>
    </source>
</evidence>
<dbReference type="Proteomes" id="UP000067683">
    <property type="component" value="Chromosome"/>
</dbReference>
<keyword evidence="7" id="KW-1015">Disulfide bond</keyword>
<organism evidence="15 16">
    <name type="scientific">Planococcus rifietoensis</name>
    <dbReference type="NCBI Taxonomy" id="200991"/>
    <lineage>
        <taxon>Bacteria</taxon>
        <taxon>Bacillati</taxon>
        <taxon>Bacillota</taxon>
        <taxon>Bacilli</taxon>
        <taxon>Bacillales</taxon>
        <taxon>Caryophanaceae</taxon>
        <taxon>Planococcus</taxon>
    </lineage>
</organism>
<keyword evidence="8" id="KW-0676">Redox-active center</keyword>
<dbReference type="FunFam" id="3.40.30.10:FF:000007">
    <property type="entry name" value="Thioredoxin-dependent thiol peroxidase"/>
    <property type="match status" value="1"/>
</dbReference>
<evidence type="ECO:0000256" key="4">
    <source>
        <dbReference type="ARBA" id="ARBA00022559"/>
    </source>
</evidence>
<dbReference type="Gene3D" id="3.40.30.10">
    <property type="entry name" value="Glutaredoxin"/>
    <property type="match status" value="1"/>
</dbReference>
<accession>A0A0U2P9T1</accession>
<evidence type="ECO:0000259" key="14">
    <source>
        <dbReference type="PROSITE" id="PS51352"/>
    </source>
</evidence>
<sequence>MATLEGLAAPDFTLQNEQGETISLSDYAGKRYVVLYFYPKDMTPGCTTQACDFRDAEKDFSELNAEILGVSADSKERHQKFIDKHGLPFSLLVDEDHQVSEAYGVWKLKKMYGKEFWGIERSTFLIDPTGTVIKEWRKVKVKEHIKEVLETVKAISGD</sequence>
<dbReference type="PIRSF" id="PIRSF000239">
    <property type="entry name" value="AHPC"/>
    <property type="match status" value="1"/>
</dbReference>
<dbReference type="SUPFAM" id="SSF52833">
    <property type="entry name" value="Thioredoxin-like"/>
    <property type="match status" value="1"/>
</dbReference>
<keyword evidence="6" id="KW-0560">Oxidoreductase</keyword>
<dbReference type="NCBIfam" id="NF006960">
    <property type="entry name" value="PRK09437.1"/>
    <property type="match status" value="1"/>
</dbReference>
<evidence type="ECO:0000256" key="9">
    <source>
        <dbReference type="ARBA" id="ARBA00032824"/>
    </source>
</evidence>
<dbReference type="EMBL" id="CP013659">
    <property type="protein sequence ID" value="ALS74631.1"/>
    <property type="molecule type" value="Genomic_DNA"/>
</dbReference>
<evidence type="ECO:0000313" key="16">
    <source>
        <dbReference type="Proteomes" id="UP000067683"/>
    </source>
</evidence>
<reference evidence="15" key="1">
    <citation type="submission" date="2016-01" db="EMBL/GenBank/DDBJ databases">
        <title>Complete genome of Planococcus rifietoensis type strain M8.</title>
        <authorList>
            <person name="See-Too W.S."/>
        </authorList>
    </citation>
    <scope>NUCLEOTIDE SEQUENCE [LARGE SCALE GENOMIC DNA]</scope>
    <source>
        <strain evidence="15">M8</strain>
    </source>
</reference>
<keyword evidence="4" id="KW-0575">Peroxidase</keyword>
<dbReference type="InterPro" id="IPR000866">
    <property type="entry name" value="AhpC/TSA"/>
</dbReference>
<dbReference type="CDD" id="cd03017">
    <property type="entry name" value="PRX_BCP"/>
    <property type="match status" value="1"/>
</dbReference>
<comment type="function">
    <text evidence="1">Thiol-specific peroxidase that catalyzes the reduction of hydrogen peroxide and organic hydroperoxides to water and alcohols, respectively. Plays a role in cell protection against oxidative stress by detoxifying peroxides and as sensor of hydrogen peroxide-mediated signaling events.</text>
</comment>
<feature type="domain" description="Thioredoxin" evidence="14">
    <location>
        <begin position="3"/>
        <end position="157"/>
    </location>
</feature>
<dbReference type="PANTHER" id="PTHR42801:SF4">
    <property type="entry name" value="AHPC_TSA FAMILY PROTEIN"/>
    <property type="match status" value="1"/>
</dbReference>
<dbReference type="RefSeq" id="WP_058381338.1">
    <property type="nucleotide sequence ID" value="NZ_CP013659.2"/>
</dbReference>
<feature type="active site" description="Cysteine sulfenic acid (-SOH) intermediate; for peroxidase activity" evidence="13">
    <location>
        <position position="46"/>
    </location>
</feature>
<dbReference type="PANTHER" id="PTHR42801">
    <property type="entry name" value="THIOREDOXIN-DEPENDENT PEROXIDE REDUCTASE"/>
    <property type="match status" value="1"/>
</dbReference>
<dbReference type="InterPro" id="IPR050924">
    <property type="entry name" value="Peroxiredoxin_BCP/PrxQ"/>
</dbReference>
<comment type="similarity">
    <text evidence="10">Belongs to the peroxiredoxin family. BCP/PrxQ subfamily.</text>
</comment>
<protein>
    <recommendedName>
        <fullName evidence="3">thioredoxin-dependent peroxiredoxin</fullName>
        <ecNumber evidence="3">1.11.1.24</ecNumber>
    </recommendedName>
    <alternativeName>
        <fullName evidence="11">Bacterioferritin comigratory protein</fullName>
    </alternativeName>
    <alternativeName>
        <fullName evidence="9">Thioredoxin peroxidase</fullName>
    </alternativeName>
</protein>
<evidence type="ECO:0000256" key="6">
    <source>
        <dbReference type="ARBA" id="ARBA00023002"/>
    </source>
</evidence>
<dbReference type="STRING" id="200991.AUC31_05080"/>
<dbReference type="PROSITE" id="PS51352">
    <property type="entry name" value="THIOREDOXIN_2"/>
    <property type="match status" value="1"/>
</dbReference>
<evidence type="ECO:0000256" key="7">
    <source>
        <dbReference type="ARBA" id="ARBA00023157"/>
    </source>
</evidence>
<dbReference type="AlphaFoldDB" id="A0A0U2P9T1"/>
<dbReference type="InterPro" id="IPR036249">
    <property type="entry name" value="Thioredoxin-like_sf"/>
</dbReference>
<evidence type="ECO:0000256" key="5">
    <source>
        <dbReference type="ARBA" id="ARBA00022862"/>
    </source>
</evidence>
<dbReference type="KEGG" id="prt:AUC31_05080"/>
<dbReference type="OrthoDB" id="9812811at2"/>
<evidence type="ECO:0000256" key="13">
    <source>
        <dbReference type="PIRSR" id="PIRSR000239-1"/>
    </source>
</evidence>